<dbReference type="SUPFAM" id="SSF103473">
    <property type="entry name" value="MFS general substrate transporter"/>
    <property type="match status" value="1"/>
</dbReference>
<keyword evidence="1" id="KW-0472">Membrane</keyword>
<accession>A0ABN7RUI6</accession>
<protein>
    <submittedName>
        <fullName evidence="2">Arabinose efflux permease family protein</fullName>
    </submittedName>
</protein>
<keyword evidence="1" id="KW-0812">Transmembrane</keyword>
<dbReference type="Gene3D" id="1.20.1250.20">
    <property type="entry name" value="MFS general substrate transporter like domains"/>
    <property type="match status" value="1"/>
</dbReference>
<reference evidence="2 3" key="1">
    <citation type="submission" date="2021-04" db="EMBL/GenBank/DDBJ databases">
        <authorList>
            <person name="Rakotoarivonina H."/>
        </authorList>
    </citation>
    <scope>NUCLEOTIDE SEQUENCE [LARGE SCALE GENOMIC DNA]</scope>
    <source>
        <strain evidence="2 3">XE</strain>
    </source>
</reference>
<evidence type="ECO:0000313" key="3">
    <source>
        <dbReference type="Proteomes" id="UP000681526"/>
    </source>
</evidence>
<feature type="transmembrane region" description="Helical" evidence="1">
    <location>
        <begin position="82"/>
        <end position="100"/>
    </location>
</feature>
<dbReference type="Proteomes" id="UP000681526">
    <property type="component" value="Unassembled WGS sequence"/>
</dbReference>
<sequence>MNLAPKINLWGKVRHSFGLEQLDPRNSGLFATPRHAGPLNTAREAPTLASTLNIAAFNLGNALGAYLGGIVIDFGIGGGLRAVPWSTSLVTLIGILFTLWGNRQSRRG</sequence>
<dbReference type="EMBL" id="CAJRAY010000033">
    <property type="protein sequence ID" value="CAG5083975.1"/>
    <property type="molecule type" value="Genomic_DNA"/>
</dbReference>
<organism evidence="2 3">
    <name type="scientific">Thermobacillus xylanilyticus</name>
    <dbReference type="NCBI Taxonomy" id="76633"/>
    <lineage>
        <taxon>Bacteria</taxon>
        <taxon>Bacillati</taxon>
        <taxon>Bacillota</taxon>
        <taxon>Bacilli</taxon>
        <taxon>Bacillales</taxon>
        <taxon>Paenibacillaceae</taxon>
        <taxon>Thermobacillus</taxon>
    </lineage>
</organism>
<comment type="caution">
    <text evidence="2">The sequence shown here is derived from an EMBL/GenBank/DDBJ whole genome shotgun (WGS) entry which is preliminary data.</text>
</comment>
<dbReference type="RefSeq" id="WP_244860481.1">
    <property type="nucleotide sequence ID" value="NZ_CAJRAY010000033.1"/>
</dbReference>
<gene>
    <name evidence="2" type="primary">txxe 1566</name>
    <name evidence="2" type="ORF">TXXE_07375</name>
</gene>
<dbReference type="InterPro" id="IPR036259">
    <property type="entry name" value="MFS_trans_sf"/>
</dbReference>
<evidence type="ECO:0000313" key="2">
    <source>
        <dbReference type="EMBL" id="CAG5083975.1"/>
    </source>
</evidence>
<evidence type="ECO:0000256" key="1">
    <source>
        <dbReference type="SAM" id="Phobius"/>
    </source>
</evidence>
<feature type="transmembrane region" description="Helical" evidence="1">
    <location>
        <begin position="52"/>
        <end position="76"/>
    </location>
</feature>
<keyword evidence="1" id="KW-1133">Transmembrane helix</keyword>
<proteinExistence type="predicted"/>
<name>A0ABN7RUI6_THEXY</name>
<keyword evidence="3" id="KW-1185">Reference proteome</keyword>